<dbReference type="InterPro" id="IPR036388">
    <property type="entry name" value="WH-like_DNA-bd_sf"/>
</dbReference>
<reference evidence="1" key="1">
    <citation type="submission" date="2019-08" db="EMBL/GenBank/DDBJ databases">
        <title>The genome of the North American firefly Photinus pyralis.</title>
        <authorList>
            <consortium name="Photinus pyralis genome working group"/>
            <person name="Fallon T.R."/>
            <person name="Sander Lower S.E."/>
            <person name="Weng J.-K."/>
        </authorList>
    </citation>
    <scope>NUCLEOTIDE SEQUENCE</scope>
    <source>
        <strain evidence="1">TRF0915ILg1</strain>
        <tissue evidence="1">Whole body</tissue>
    </source>
</reference>
<keyword evidence="2" id="KW-1185">Reference proteome</keyword>
<dbReference type="Proteomes" id="UP000801492">
    <property type="component" value="Unassembled WGS sequence"/>
</dbReference>
<evidence type="ECO:0000313" key="2">
    <source>
        <dbReference type="Proteomes" id="UP000801492"/>
    </source>
</evidence>
<dbReference type="AlphaFoldDB" id="A0A8K0CAN5"/>
<evidence type="ECO:0000313" key="1">
    <source>
        <dbReference type="EMBL" id="KAF2881103.1"/>
    </source>
</evidence>
<gene>
    <name evidence="1" type="ORF">ILUMI_25069</name>
</gene>
<organism evidence="1 2">
    <name type="scientific">Ignelater luminosus</name>
    <name type="common">Cucubano</name>
    <name type="synonym">Pyrophorus luminosus</name>
    <dbReference type="NCBI Taxonomy" id="2038154"/>
    <lineage>
        <taxon>Eukaryota</taxon>
        <taxon>Metazoa</taxon>
        <taxon>Ecdysozoa</taxon>
        <taxon>Arthropoda</taxon>
        <taxon>Hexapoda</taxon>
        <taxon>Insecta</taxon>
        <taxon>Pterygota</taxon>
        <taxon>Neoptera</taxon>
        <taxon>Endopterygota</taxon>
        <taxon>Coleoptera</taxon>
        <taxon>Polyphaga</taxon>
        <taxon>Elateriformia</taxon>
        <taxon>Elateroidea</taxon>
        <taxon>Elateridae</taxon>
        <taxon>Agrypninae</taxon>
        <taxon>Pyrophorini</taxon>
        <taxon>Ignelater</taxon>
    </lineage>
</organism>
<proteinExistence type="predicted"/>
<sequence length="106" mass="12005">MMAKFVKQIETPKQIVSRYLENSELSQVQIAKLLKLPRSTVGKVIKTCKERLSTERKSGSGRKTKFQDTNLAVRIRQSYRRNSNLSECTVANKFGTSKATKPSVVQ</sequence>
<feature type="non-terminal residue" evidence="1">
    <location>
        <position position="1"/>
    </location>
</feature>
<comment type="caution">
    <text evidence="1">The sequence shown here is derived from an EMBL/GenBank/DDBJ whole genome shotgun (WGS) entry which is preliminary data.</text>
</comment>
<protein>
    <submittedName>
        <fullName evidence="1">Uncharacterized protein</fullName>
    </submittedName>
</protein>
<accession>A0A8K0CAN5</accession>
<dbReference type="OrthoDB" id="6807189at2759"/>
<dbReference type="EMBL" id="VTPC01090856">
    <property type="protein sequence ID" value="KAF2881103.1"/>
    <property type="molecule type" value="Genomic_DNA"/>
</dbReference>
<dbReference type="Gene3D" id="1.10.10.10">
    <property type="entry name" value="Winged helix-like DNA-binding domain superfamily/Winged helix DNA-binding domain"/>
    <property type="match status" value="1"/>
</dbReference>
<name>A0A8K0CAN5_IGNLU</name>